<sequence length="203" mass="23913">MKKYLSGFVERLKRHSDKLDNYALLTEQPWITKTDDNNERFLMIFRQKENELLISLNGKIEKAKWDYIPSMNSLVIERNSGITLYKQGFFDDSVMILKVDGTEDYQLFVNENKIDSTIEKLLEETENKYFKKKKLILEKKKSYNQIINKTLKDGRDFKIYSSLDYGYTIGDKVTINGELPIDGEYSFGWFDSLLVIDGKLKRL</sequence>
<name>A0AAP1RDB7_9FLAO</name>
<dbReference type="EMBL" id="WXXV01000001">
    <property type="protein sequence ID" value="MBE7693917.1"/>
    <property type="molecule type" value="Genomic_DNA"/>
</dbReference>
<dbReference type="AlphaFoldDB" id="A0AAP1RDB7"/>
<proteinExistence type="predicted"/>
<comment type="caution">
    <text evidence="1">The sequence shown here is derived from an EMBL/GenBank/DDBJ whole genome shotgun (WGS) entry which is preliminary data.</text>
</comment>
<dbReference type="Proteomes" id="UP000806077">
    <property type="component" value="Unassembled WGS sequence"/>
</dbReference>
<accession>A0AAP1RDB7</accession>
<evidence type="ECO:0000313" key="2">
    <source>
        <dbReference type="Proteomes" id="UP000806077"/>
    </source>
</evidence>
<evidence type="ECO:0000313" key="1">
    <source>
        <dbReference type="EMBL" id="MBE7693917.1"/>
    </source>
</evidence>
<organism evidence="1 2">
    <name type="scientific">Tenacibaculum finnmarkense genomovar finnmarkense</name>
    <dbReference type="NCBI Taxonomy" id="1458503"/>
    <lineage>
        <taxon>Bacteria</taxon>
        <taxon>Pseudomonadati</taxon>
        <taxon>Bacteroidota</taxon>
        <taxon>Flavobacteriia</taxon>
        <taxon>Flavobacteriales</taxon>
        <taxon>Flavobacteriaceae</taxon>
        <taxon>Tenacibaculum</taxon>
        <taxon>Tenacibaculum finnmarkense</taxon>
    </lineage>
</organism>
<protein>
    <submittedName>
        <fullName evidence="1">Uncharacterized protein</fullName>
    </submittedName>
</protein>
<gene>
    <name evidence="1" type="ORF">F7645_00500</name>
</gene>
<reference evidence="1 2" key="1">
    <citation type="journal article" date="2020" name="Int. J. Syst. Evol. Microbiol.">
        <title>Tenacibaculum piscium sp. nov., isolated from skin ulcers of sea-farmed fish, and description of Tenacibaculum finnmarkense sp. nov. with subdivision into genomovars finnmarkense and ulcerans.</title>
        <authorList>
            <person name="Olsen A.B."/>
            <person name="Spilsberg B."/>
            <person name="Nilsen H.K."/>
            <person name="Lagesen K."/>
            <person name="Gulla S."/>
            <person name="Avendano-Herrera R."/>
            <person name="Irgang R."/>
            <person name="Duchaud E."/>
            <person name="Colquhoun D.J."/>
        </authorList>
    </citation>
    <scope>NUCLEOTIDE SEQUENCE [LARGE SCALE GENOMIC DNA]</scope>
    <source>
        <strain evidence="1 2">TNO037</strain>
    </source>
</reference>
<dbReference type="RefSeq" id="WP_101955272.1">
    <property type="nucleotide sequence ID" value="NZ_JAFMUA010000001.1"/>
</dbReference>
<keyword evidence="2" id="KW-1185">Reference proteome</keyword>